<dbReference type="Proteomes" id="UP001519287">
    <property type="component" value="Unassembled WGS sequence"/>
</dbReference>
<sequence>MIHNYGNKIARLKRFVLGQNVNDGALFKLFIYIILISISVLYLQPVLYMISTSFKTVSDLMDPTVKWIPRQFNFASYFDAFRGLHYWKALWQTTYMSLSASLLQVISCGITGYAFARLRIPFKNILFVVVLITFLIPPQSLVIPLYVTYAKLHWLNTSLPFIIPAIFAQGLKGSLFIIIFRQFFSTLPKELEESAKMDGAGAVRTFWKIMLPLSRPALLIVFLFAFVWHWNDFFEPMLYLRSARAEDFIPLSLRLNYMQGVLDYSAGKIGGIGGGGASLGGGAYDVNEAIKMAAAFIIILPPLLLYMFAQKYFVEGIERTGIVE</sequence>
<organism evidence="9 10">
    <name type="scientific">Paenibacillus eucommiae</name>
    <dbReference type="NCBI Taxonomy" id="1355755"/>
    <lineage>
        <taxon>Bacteria</taxon>
        <taxon>Bacillati</taxon>
        <taxon>Bacillota</taxon>
        <taxon>Bacilli</taxon>
        <taxon>Bacillales</taxon>
        <taxon>Paenibacillaceae</taxon>
        <taxon>Paenibacillus</taxon>
    </lineage>
</organism>
<dbReference type="PANTHER" id="PTHR43744:SF8">
    <property type="entry name" value="SN-GLYCEROL-3-PHOSPHATE TRANSPORT SYSTEM PERMEASE PROTEIN UGPE"/>
    <property type="match status" value="1"/>
</dbReference>
<dbReference type="Gene3D" id="1.10.3720.10">
    <property type="entry name" value="MetI-like"/>
    <property type="match status" value="1"/>
</dbReference>
<keyword evidence="9" id="KW-0762">Sugar transport</keyword>
<feature type="transmembrane region" description="Helical" evidence="7">
    <location>
        <begin position="95"/>
        <end position="116"/>
    </location>
</feature>
<evidence type="ECO:0000256" key="2">
    <source>
        <dbReference type="ARBA" id="ARBA00022448"/>
    </source>
</evidence>
<evidence type="ECO:0000256" key="1">
    <source>
        <dbReference type="ARBA" id="ARBA00004651"/>
    </source>
</evidence>
<feature type="transmembrane region" description="Helical" evidence="7">
    <location>
        <begin position="29"/>
        <end position="50"/>
    </location>
</feature>
<keyword evidence="10" id="KW-1185">Reference proteome</keyword>
<gene>
    <name evidence="9" type="ORF">J2Z66_000197</name>
</gene>
<proteinExistence type="inferred from homology"/>
<evidence type="ECO:0000256" key="7">
    <source>
        <dbReference type="RuleBase" id="RU363032"/>
    </source>
</evidence>
<protein>
    <submittedName>
        <fullName evidence="9">Multiple sugar transport system permease protein</fullName>
    </submittedName>
</protein>
<feature type="transmembrane region" description="Helical" evidence="7">
    <location>
        <begin position="205"/>
        <end position="230"/>
    </location>
</feature>
<evidence type="ECO:0000256" key="3">
    <source>
        <dbReference type="ARBA" id="ARBA00022475"/>
    </source>
</evidence>
<keyword evidence="5 7" id="KW-1133">Transmembrane helix</keyword>
<dbReference type="Pfam" id="PF00528">
    <property type="entry name" value="BPD_transp_1"/>
    <property type="match status" value="1"/>
</dbReference>
<name>A0ABS4IM04_9BACL</name>
<dbReference type="PANTHER" id="PTHR43744">
    <property type="entry name" value="ABC TRANSPORTER PERMEASE PROTEIN MG189-RELATED-RELATED"/>
    <property type="match status" value="1"/>
</dbReference>
<accession>A0ABS4IM04</accession>
<comment type="similarity">
    <text evidence="7">Belongs to the binding-protein-dependent transport system permease family.</text>
</comment>
<dbReference type="SUPFAM" id="SSF161098">
    <property type="entry name" value="MetI-like"/>
    <property type="match status" value="1"/>
</dbReference>
<keyword evidence="4 7" id="KW-0812">Transmembrane</keyword>
<dbReference type="CDD" id="cd06261">
    <property type="entry name" value="TM_PBP2"/>
    <property type="match status" value="1"/>
</dbReference>
<evidence type="ECO:0000313" key="10">
    <source>
        <dbReference type="Proteomes" id="UP001519287"/>
    </source>
</evidence>
<dbReference type="RefSeq" id="WP_209968723.1">
    <property type="nucleotide sequence ID" value="NZ_JAGGLB010000001.1"/>
</dbReference>
<reference evidence="9 10" key="1">
    <citation type="submission" date="2021-03" db="EMBL/GenBank/DDBJ databases">
        <title>Genomic Encyclopedia of Type Strains, Phase IV (KMG-IV): sequencing the most valuable type-strain genomes for metagenomic binning, comparative biology and taxonomic classification.</title>
        <authorList>
            <person name="Goeker M."/>
        </authorList>
    </citation>
    <scope>NUCLEOTIDE SEQUENCE [LARGE SCALE GENOMIC DNA]</scope>
    <source>
        <strain evidence="9 10">DSM 26048</strain>
    </source>
</reference>
<evidence type="ECO:0000256" key="5">
    <source>
        <dbReference type="ARBA" id="ARBA00022989"/>
    </source>
</evidence>
<keyword evidence="2 7" id="KW-0813">Transport</keyword>
<evidence type="ECO:0000256" key="4">
    <source>
        <dbReference type="ARBA" id="ARBA00022692"/>
    </source>
</evidence>
<dbReference type="EMBL" id="JAGGLB010000001">
    <property type="protein sequence ID" value="MBP1988602.1"/>
    <property type="molecule type" value="Genomic_DNA"/>
</dbReference>
<feature type="transmembrane region" description="Helical" evidence="7">
    <location>
        <begin position="289"/>
        <end position="309"/>
    </location>
</feature>
<evidence type="ECO:0000256" key="6">
    <source>
        <dbReference type="ARBA" id="ARBA00023136"/>
    </source>
</evidence>
<evidence type="ECO:0000313" key="9">
    <source>
        <dbReference type="EMBL" id="MBP1988602.1"/>
    </source>
</evidence>
<keyword evidence="6 7" id="KW-0472">Membrane</keyword>
<comment type="caution">
    <text evidence="9">The sequence shown here is derived from an EMBL/GenBank/DDBJ whole genome shotgun (WGS) entry which is preliminary data.</text>
</comment>
<feature type="transmembrane region" description="Helical" evidence="7">
    <location>
        <begin position="125"/>
        <end position="149"/>
    </location>
</feature>
<dbReference type="InterPro" id="IPR000515">
    <property type="entry name" value="MetI-like"/>
</dbReference>
<keyword evidence="3" id="KW-1003">Cell membrane</keyword>
<dbReference type="InterPro" id="IPR035906">
    <property type="entry name" value="MetI-like_sf"/>
</dbReference>
<feature type="domain" description="ABC transmembrane type-1" evidence="8">
    <location>
        <begin position="90"/>
        <end position="309"/>
    </location>
</feature>
<dbReference type="PROSITE" id="PS50928">
    <property type="entry name" value="ABC_TM1"/>
    <property type="match status" value="1"/>
</dbReference>
<feature type="transmembrane region" description="Helical" evidence="7">
    <location>
        <begin position="161"/>
        <end position="184"/>
    </location>
</feature>
<evidence type="ECO:0000259" key="8">
    <source>
        <dbReference type="PROSITE" id="PS50928"/>
    </source>
</evidence>
<comment type="subcellular location">
    <subcellularLocation>
        <location evidence="1 7">Cell membrane</location>
        <topology evidence="1 7">Multi-pass membrane protein</topology>
    </subcellularLocation>
</comment>